<dbReference type="Proteomes" id="UP001454036">
    <property type="component" value="Unassembled WGS sequence"/>
</dbReference>
<reference evidence="1 2" key="1">
    <citation type="submission" date="2024-01" db="EMBL/GenBank/DDBJ databases">
        <title>The complete chloroplast genome sequence of Lithospermum erythrorhizon: insights into the phylogenetic relationship among Boraginaceae species and the maternal lineages of purple gromwells.</title>
        <authorList>
            <person name="Okada T."/>
            <person name="Watanabe K."/>
        </authorList>
    </citation>
    <scope>NUCLEOTIDE SEQUENCE [LARGE SCALE GENOMIC DNA]</scope>
</reference>
<name>A0AAV3NWC2_LITER</name>
<evidence type="ECO:0000313" key="2">
    <source>
        <dbReference type="Proteomes" id="UP001454036"/>
    </source>
</evidence>
<dbReference type="EMBL" id="BAABME010015842">
    <property type="protein sequence ID" value="GAA0143233.1"/>
    <property type="molecule type" value="Genomic_DNA"/>
</dbReference>
<proteinExistence type="predicted"/>
<sequence>MRLFIRLEWQIEFPAHTMSNSETLARVLYMIITGTSFNLEQFIFDQVVQHAQSHAILNPIAFLNILCNILESEKEDLLTTEDVEGQAPGFITISPKLIQGTHVADIPL</sequence>
<dbReference type="AlphaFoldDB" id="A0AAV3NWC2"/>
<evidence type="ECO:0000313" key="1">
    <source>
        <dbReference type="EMBL" id="GAA0143233.1"/>
    </source>
</evidence>
<protein>
    <submittedName>
        <fullName evidence="1">Uncharacterized protein</fullName>
    </submittedName>
</protein>
<comment type="caution">
    <text evidence="1">The sequence shown here is derived from an EMBL/GenBank/DDBJ whole genome shotgun (WGS) entry which is preliminary data.</text>
</comment>
<gene>
    <name evidence="1" type="ORF">LIER_35700</name>
</gene>
<accession>A0AAV3NWC2</accession>
<keyword evidence="2" id="KW-1185">Reference proteome</keyword>
<organism evidence="1 2">
    <name type="scientific">Lithospermum erythrorhizon</name>
    <name type="common">Purple gromwell</name>
    <name type="synonym">Lithospermum officinale var. erythrorhizon</name>
    <dbReference type="NCBI Taxonomy" id="34254"/>
    <lineage>
        <taxon>Eukaryota</taxon>
        <taxon>Viridiplantae</taxon>
        <taxon>Streptophyta</taxon>
        <taxon>Embryophyta</taxon>
        <taxon>Tracheophyta</taxon>
        <taxon>Spermatophyta</taxon>
        <taxon>Magnoliopsida</taxon>
        <taxon>eudicotyledons</taxon>
        <taxon>Gunneridae</taxon>
        <taxon>Pentapetalae</taxon>
        <taxon>asterids</taxon>
        <taxon>lamiids</taxon>
        <taxon>Boraginales</taxon>
        <taxon>Boraginaceae</taxon>
        <taxon>Boraginoideae</taxon>
        <taxon>Lithospermeae</taxon>
        <taxon>Lithospermum</taxon>
    </lineage>
</organism>